<keyword evidence="2" id="KW-0328">Glycosyltransferase</keyword>
<dbReference type="Proteomes" id="UP001185728">
    <property type="component" value="Unassembled WGS sequence"/>
</dbReference>
<dbReference type="RefSeq" id="WP_020627613.1">
    <property type="nucleotide sequence ID" value="NZ_JAWLUK010000001.1"/>
</dbReference>
<dbReference type="Pfam" id="PF00535">
    <property type="entry name" value="Glycos_transf_2"/>
    <property type="match status" value="1"/>
</dbReference>
<dbReference type="Gene3D" id="3.90.550.10">
    <property type="entry name" value="Spore Coat Polysaccharide Biosynthesis Protein SpsA, Chain A"/>
    <property type="match status" value="1"/>
</dbReference>
<dbReference type="GO" id="GO:0016757">
    <property type="term" value="F:glycosyltransferase activity"/>
    <property type="evidence" value="ECO:0007669"/>
    <property type="project" value="UniProtKB-KW"/>
</dbReference>
<evidence type="ECO:0000313" key="3">
    <source>
        <dbReference type="Proteomes" id="UP001185728"/>
    </source>
</evidence>
<dbReference type="SUPFAM" id="SSF53448">
    <property type="entry name" value="Nucleotide-diphospho-sugar transferases"/>
    <property type="match status" value="1"/>
</dbReference>
<dbReference type="CDD" id="cd00761">
    <property type="entry name" value="Glyco_tranf_GTA_type"/>
    <property type="match status" value="1"/>
</dbReference>
<comment type="caution">
    <text evidence="2">The sequence shown here is derived from an EMBL/GenBank/DDBJ whole genome shotgun (WGS) entry which is preliminary data.</text>
</comment>
<dbReference type="EC" id="2.4.-.-" evidence="2"/>
<evidence type="ECO:0000259" key="1">
    <source>
        <dbReference type="Pfam" id="PF00535"/>
    </source>
</evidence>
<keyword evidence="2" id="KW-0808">Transferase</keyword>
<reference evidence="2" key="1">
    <citation type="submission" date="2023-10" db="EMBL/GenBank/DDBJ databases">
        <title>Development of a sustainable strategy for remediation of hydrocarbon-contaminated territories based on the waste exchange concept.</title>
        <authorList>
            <person name="Krivoruchko A."/>
        </authorList>
    </citation>
    <scope>NUCLEOTIDE SEQUENCE</scope>
    <source>
        <strain evidence="2">IEGM 1325</strain>
    </source>
</reference>
<sequence length="285" mass="32241">MPTVSVIIPCHREGALLYEAVHSALHQTYPGIDVIVVADGVSDLDTRRILDEISAHERVRVLYKDQGGVSSARNVGIRASQADFLIFLDGDDHIDPIFAETGLNIFREHPEAYIAGGQTLMFGTINGLYGPEFNLGRFLNESLLPVGQMVRRKDAIRVGGFDESLRRYEDQDFFMKILALAPDPHRAVVQLPHPLYYYRKHPQSETASGDYAVDLQCQVKVFHNNAQFIADHAEEFIEWRVGKVSLLNHFRRRYGRVENQIARLGGGVRRLRSLTPRNAMTTSKR</sequence>
<gene>
    <name evidence="2" type="ORF">R4064_00575</name>
</gene>
<feature type="domain" description="Glycosyltransferase 2-like" evidence="1">
    <location>
        <begin position="5"/>
        <end position="120"/>
    </location>
</feature>
<dbReference type="EMBL" id="JAWLUK010000001">
    <property type="protein sequence ID" value="MDV7176144.1"/>
    <property type="molecule type" value="Genomic_DNA"/>
</dbReference>
<proteinExistence type="predicted"/>
<organism evidence="2 3">
    <name type="scientific">Micrococcus yunnanensis</name>
    <dbReference type="NCBI Taxonomy" id="566027"/>
    <lineage>
        <taxon>Bacteria</taxon>
        <taxon>Bacillati</taxon>
        <taxon>Actinomycetota</taxon>
        <taxon>Actinomycetes</taxon>
        <taxon>Micrococcales</taxon>
        <taxon>Micrococcaceae</taxon>
        <taxon>Micrococcus</taxon>
    </lineage>
</organism>
<name>A0AAP5WAD0_9MICC</name>
<evidence type="ECO:0000313" key="2">
    <source>
        <dbReference type="EMBL" id="MDV7176144.1"/>
    </source>
</evidence>
<dbReference type="AlphaFoldDB" id="A0AAP5WAD0"/>
<protein>
    <submittedName>
        <fullName evidence="2">Glycosyltransferase family A protein</fullName>
        <ecNumber evidence="2">2.4.-.-</ecNumber>
    </submittedName>
</protein>
<dbReference type="InterPro" id="IPR029044">
    <property type="entry name" value="Nucleotide-diphossugar_trans"/>
</dbReference>
<dbReference type="InterPro" id="IPR001173">
    <property type="entry name" value="Glyco_trans_2-like"/>
</dbReference>
<accession>A0AAP5WAD0</accession>
<dbReference type="PANTHER" id="PTHR22916">
    <property type="entry name" value="GLYCOSYLTRANSFERASE"/>
    <property type="match status" value="1"/>
</dbReference>